<reference evidence="6 7" key="1">
    <citation type="submission" date="2019-08" db="EMBL/GenBank/DDBJ databases">
        <title>In-depth cultivation of the pig gut microbiome towards novel bacterial diversity and tailored functional studies.</title>
        <authorList>
            <person name="Wylensek D."/>
            <person name="Hitch T.C.A."/>
            <person name="Clavel T."/>
        </authorList>
    </citation>
    <scope>NUCLEOTIDE SEQUENCE [LARGE SCALE GENOMIC DNA]</scope>
    <source>
        <strain evidence="6 7">LKV-178-WT-2G</strain>
    </source>
</reference>
<keyword evidence="7" id="KW-1185">Reference proteome</keyword>
<keyword evidence="3" id="KW-0378">Hydrolase</keyword>
<keyword evidence="5" id="KW-0119">Carbohydrate metabolism</keyword>
<sequence>MKKIILRADDLGFSQGINFGIEKSVKEGLIRSIGIMVNMENTEHGYNLIKDTNCCLGLHTNISAGKPLSNPELIPSLVDKNGNFRSSKEYRKAFQEGYDFVDYRQACIEVEAQYLKFVSLTNQKPHYFECHAVQSENFFKALETICEKYQCDYLPACFNGPVLFKNTKLYPVLEASRPDYDPYKSFKEACLKNYSDGYCMYICHPGYLDAYILKHSSLTLPRPFEVEMVCSDSIKEFCREQNIEIITYDDL</sequence>
<dbReference type="CDD" id="cd10805">
    <property type="entry name" value="YdjC_like_1"/>
    <property type="match status" value="1"/>
</dbReference>
<dbReference type="GO" id="GO:0016787">
    <property type="term" value="F:hydrolase activity"/>
    <property type="evidence" value="ECO:0007669"/>
    <property type="project" value="UniProtKB-KW"/>
</dbReference>
<comment type="cofactor">
    <cofactor evidence="1">
        <name>Mg(2+)</name>
        <dbReference type="ChEBI" id="CHEBI:18420"/>
    </cofactor>
</comment>
<keyword evidence="4" id="KW-0460">Magnesium</keyword>
<name>A0A7X2T484_9FIRM</name>
<proteinExistence type="predicted"/>
<dbReference type="Gene3D" id="3.20.20.370">
    <property type="entry name" value="Glycoside hydrolase/deacetylase"/>
    <property type="match status" value="1"/>
</dbReference>
<evidence type="ECO:0000313" key="6">
    <source>
        <dbReference type="EMBL" id="MSS02222.1"/>
    </source>
</evidence>
<accession>A0A7X2T484</accession>
<evidence type="ECO:0000256" key="4">
    <source>
        <dbReference type="ARBA" id="ARBA00022842"/>
    </source>
</evidence>
<dbReference type="GO" id="GO:0046872">
    <property type="term" value="F:metal ion binding"/>
    <property type="evidence" value="ECO:0007669"/>
    <property type="project" value="UniProtKB-KW"/>
</dbReference>
<evidence type="ECO:0000256" key="2">
    <source>
        <dbReference type="ARBA" id="ARBA00022723"/>
    </source>
</evidence>
<dbReference type="InterPro" id="IPR011330">
    <property type="entry name" value="Glyco_hydro/deAcase_b/a-brl"/>
</dbReference>
<dbReference type="SUPFAM" id="SSF88713">
    <property type="entry name" value="Glycoside hydrolase/deacetylase"/>
    <property type="match status" value="1"/>
</dbReference>
<comment type="caution">
    <text evidence="6">The sequence shown here is derived from an EMBL/GenBank/DDBJ whole genome shotgun (WGS) entry which is preliminary data.</text>
</comment>
<organism evidence="6 7">
    <name type="scientific">Floccifex porci</name>
    <dbReference type="NCBI Taxonomy" id="2606629"/>
    <lineage>
        <taxon>Bacteria</taxon>
        <taxon>Bacillati</taxon>
        <taxon>Bacillota</taxon>
        <taxon>Erysipelotrichia</taxon>
        <taxon>Erysipelotrichales</taxon>
        <taxon>Erysipelotrichaceae</taxon>
        <taxon>Floccifex</taxon>
    </lineage>
</organism>
<dbReference type="PANTHER" id="PTHR31609">
    <property type="entry name" value="YDJC DEACETYLASE FAMILY MEMBER"/>
    <property type="match status" value="1"/>
</dbReference>
<gene>
    <name evidence="6" type="ORF">FYJ50_09005</name>
</gene>
<protein>
    <submittedName>
        <fullName evidence="6">ChbG/HpnK family deacetylase</fullName>
    </submittedName>
</protein>
<dbReference type="PANTHER" id="PTHR31609:SF1">
    <property type="entry name" value="CARBOHYDRATE DEACETYLASE"/>
    <property type="match status" value="1"/>
</dbReference>
<evidence type="ECO:0000256" key="5">
    <source>
        <dbReference type="ARBA" id="ARBA00023277"/>
    </source>
</evidence>
<dbReference type="EMBL" id="VUMM01000024">
    <property type="protein sequence ID" value="MSS02222.1"/>
    <property type="molecule type" value="Genomic_DNA"/>
</dbReference>
<evidence type="ECO:0000256" key="3">
    <source>
        <dbReference type="ARBA" id="ARBA00022801"/>
    </source>
</evidence>
<dbReference type="AlphaFoldDB" id="A0A7X2T484"/>
<evidence type="ECO:0000313" key="7">
    <source>
        <dbReference type="Proteomes" id="UP000470082"/>
    </source>
</evidence>
<keyword evidence="2" id="KW-0479">Metal-binding</keyword>
<dbReference type="GO" id="GO:0019213">
    <property type="term" value="F:deacetylase activity"/>
    <property type="evidence" value="ECO:0007669"/>
    <property type="project" value="TreeGrafter"/>
</dbReference>
<dbReference type="InterPro" id="IPR006879">
    <property type="entry name" value="YdjC-like"/>
</dbReference>
<dbReference type="GO" id="GO:0005975">
    <property type="term" value="P:carbohydrate metabolic process"/>
    <property type="evidence" value="ECO:0007669"/>
    <property type="project" value="InterPro"/>
</dbReference>
<dbReference type="Proteomes" id="UP000470082">
    <property type="component" value="Unassembled WGS sequence"/>
</dbReference>
<dbReference type="Pfam" id="PF04794">
    <property type="entry name" value="YdjC"/>
    <property type="match status" value="1"/>
</dbReference>
<evidence type="ECO:0000256" key="1">
    <source>
        <dbReference type="ARBA" id="ARBA00001946"/>
    </source>
</evidence>
<dbReference type="RefSeq" id="WP_154461230.1">
    <property type="nucleotide sequence ID" value="NZ_VUMM01000024.1"/>
</dbReference>